<proteinExistence type="predicted"/>
<feature type="chain" id="PRO_5035223579" evidence="3">
    <location>
        <begin position="27"/>
        <end position="278"/>
    </location>
</feature>
<keyword evidence="2" id="KW-0472">Membrane</keyword>
<feature type="compositionally biased region" description="Polar residues" evidence="1">
    <location>
        <begin position="258"/>
        <end position="278"/>
    </location>
</feature>
<feature type="compositionally biased region" description="Polar residues" evidence="1">
    <location>
        <begin position="59"/>
        <end position="71"/>
    </location>
</feature>
<keyword evidence="2" id="KW-0812">Transmembrane</keyword>
<name>A0A8J5JGD7_HOMAM</name>
<dbReference type="EMBL" id="JAHLQT010043055">
    <property type="protein sequence ID" value="KAG7155125.1"/>
    <property type="molecule type" value="Genomic_DNA"/>
</dbReference>
<feature type="compositionally biased region" description="Basic and acidic residues" evidence="1">
    <location>
        <begin position="245"/>
        <end position="254"/>
    </location>
</feature>
<keyword evidence="2" id="KW-1133">Transmembrane helix</keyword>
<feature type="signal peptide" evidence="3">
    <location>
        <begin position="1"/>
        <end position="26"/>
    </location>
</feature>
<evidence type="ECO:0000313" key="4">
    <source>
        <dbReference type="EMBL" id="KAG7155125.1"/>
    </source>
</evidence>
<dbReference type="InterPro" id="IPR042351">
    <property type="entry name" value="C3orf18-like"/>
</dbReference>
<evidence type="ECO:0000256" key="3">
    <source>
        <dbReference type="SAM" id="SignalP"/>
    </source>
</evidence>
<evidence type="ECO:0000313" key="5">
    <source>
        <dbReference type="Proteomes" id="UP000747542"/>
    </source>
</evidence>
<dbReference type="Proteomes" id="UP000747542">
    <property type="component" value="Unassembled WGS sequence"/>
</dbReference>
<gene>
    <name evidence="4" type="ORF">Hamer_G020989</name>
</gene>
<feature type="non-terminal residue" evidence="4">
    <location>
        <position position="278"/>
    </location>
</feature>
<feature type="compositionally biased region" description="Low complexity" evidence="1">
    <location>
        <begin position="72"/>
        <end position="87"/>
    </location>
</feature>
<feature type="region of interest" description="Disordered" evidence="1">
    <location>
        <begin position="59"/>
        <end position="117"/>
    </location>
</feature>
<evidence type="ECO:0000256" key="2">
    <source>
        <dbReference type="SAM" id="Phobius"/>
    </source>
</evidence>
<organism evidence="4 5">
    <name type="scientific">Homarus americanus</name>
    <name type="common">American lobster</name>
    <dbReference type="NCBI Taxonomy" id="6706"/>
    <lineage>
        <taxon>Eukaryota</taxon>
        <taxon>Metazoa</taxon>
        <taxon>Ecdysozoa</taxon>
        <taxon>Arthropoda</taxon>
        <taxon>Crustacea</taxon>
        <taxon>Multicrustacea</taxon>
        <taxon>Malacostraca</taxon>
        <taxon>Eumalacostraca</taxon>
        <taxon>Eucarida</taxon>
        <taxon>Decapoda</taxon>
        <taxon>Pleocyemata</taxon>
        <taxon>Astacidea</taxon>
        <taxon>Nephropoidea</taxon>
        <taxon>Nephropidae</taxon>
        <taxon>Homarus</taxon>
    </lineage>
</organism>
<feature type="compositionally biased region" description="Low complexity" evidence="1">
    <location>
        <begin position="107"/>
        <end position="117"/>
    </location>
</feature>
<feature type="transmembrane region" description="Helical" evidence="2">
    <location>
        <begin position="191"/>
        <end position="209"/>
    </location>
</feature>
<protein>
    <submittedName>
        <fullName evidence="4">Uncharacterized protein</fullName>
    </submittedName>
</protein>
<feature type="compositionally biased region" description="Polar residues" evidence="1">
    <location>
        <begin position="89"/>
        <end position="106"/>
    </location>
</feature>
<dbReference type="PANTHER" id="PTHR15868">
    <property type="entry name" value="SIMILAR TO RIKEN CDNA 6430571L13 GENE, SIMILAR TO G20 PROTEIN"/>
    <property type="match status" value="1"/>
</dbReference>
<accession>A0A8J5JGD7</accession>
<keyword evidence="5" id="KW-1185">Reference proteome</keyword>
<keyword evidence="3" id="KW-0732">Signal</keyword>
<evidence type="ECO:0000256" key="1">
    <source>
        <dbReference type="SAM" id="MobiDB-lite"/>
    </source>
</evidence>
<feature type="region of interest" description="Disordered" evidence="1">
    <location>
        <begin position="245"/>
        <end position="278"/>
    </location>
</feature>
<reference evidence="4" key="1">
    <citation type="journal article" date="2021" name="Sci. Adv.">
        <title>The American lobster genome reveals insights on longevity, neural, and immune adaptations.</title>
        <authorList>
            <person name="Polinski J.M."/>
            <person name="Zimin A.V."/>
            <person name="Clark K.F."/>
            <person name="Kohn A.B."/>
            <person name="Sadowski N."/>
            <person name="Timp W."/>
            <person name="Ptitsyn A."/>
            <person name="Khanna P."/>
            <person name="Romanova D.Y."/>
            <person name="Williams P."/>
            <person name="Greenwood S.J."/>
            <person name="Moroz L.L."/>
            <person name="Walt D.R."/>
            <person name="Bodnar A.G."/>
        </authorList>
    </citation>
    <scope>NUCLEOTIDE SEQUENCE</scope>
    <source>
        <strain evidence="4">GMGI-L3</strain>
    </source>
</reference>
<dbReference type="AlphaFoldDB" id="A0A8J5JGD7"/>
<comment type="caution">
    <text evidence="4">The sequence shown here is derived from an EMBL/GenBank/DDBJ whole genome shotgun (WGS) entry which is preliminary data.</text>
</comment>
<dbReference type="PANTHER" id="PTHR15868:SF0">
    <property type="entry name" value="SIMILAR TO RIKEN CDNA 6430571L13 GENE_ SIMILAR TO G20 PROTEIN"/>
    <property type="match status" value="1"/>
</dbReference>
<sequence>TSVDVLGMALIFSLVVILTTNLAVHSQENLVTPTEKTEAPASSEINSLLNNTAKISIDSSPLGGSSADSNMSVTPVVPVSPTSLPPTDATVTSPTPNYHSDSNATDSSVEVSTLSSSTQPTVIPTTITAYSSEPSTEPILSTPVTAFSPKLSTEPTKPTSTAVISSTTMEPTVITTSQPTSTSVPPKQHHPTVSVALTLFILLAGVWWIRRRRQLERLRHQLMPMYNFDPTDDGDDWENQLLEEERSLRPEAEKVQLYSGNSTFDSSQKPSNNSIQKE</sequence>